<dbReference type="SUPFAM" id="SSF50978">
    <property type="entry name" value="WD40 repeat-like"/>
    <property type="match status" value="1"/>
</dbReference>
<dbReference type="GO" id="GO:0005634">
    <property type="term" value="C:nucleus"/>
    <property type="evidence" value="ECO:0007669"/>
    <property type="project" value="TreeGrafter"/>
</dbReference>
<dbReference type="PANTHER" id="PTHR19849:SF1">
    <property type="entry name" value="F-BOX_WD REPEAT-CONTAINING PROTEIN 7"/>
    <property type="match status" value="1"/>
</dbReference>
<dbReference type="GO" id="GO:0043161">
    <property type="term" value="P:proteasome-mediated ubiquitin-dependent protein catabolic process"/>
    <property type="evidence" value="ECO:0007669"/>
    <property type="project" value="TreeGrafter"/>
</dbReference>
<evidence type="ECO:0000259" key="4">
    <source>
        <dbReference type="PROSITE" id="PS50181"/>
    </source>
</evidence>
<dbReference type="InterPro" id="IPR001810">
    <property type="entry name" value="F-box_dom"/>
</dbReference>
<dbReference type="OrthoDB" id="19711at2759"/>
<dbReference type="InterPro" id="IPR019775">
    <property type="entry name" value="WD40_repeat_CS"/>
</dbReference>
<dbReference type="PROSITE" id="PS50294">
    <property type="entry name" value="WD_REPEATS_REGION"/>
    <property type="match status" value="3"/>
</dbReference>
<dbReference type="InterPro" id="IPR020472">
    <property type="entry name" value="WD40_PAC1"/>
</dbReference>
<dbReference type="SUPFAM" id="SSF81383">
    <property type="entry name" value="F-box domain"/>
    <property type="match status" value="1"/>
</dbReference>
<dbReference type="Gene3D" id="1.20.1280.50">
    <property type="match status" value="1"/>
</dbReference>
<dbReference type="Pfam" id="PF00400">
    <property type="entry name" value="WD40"/>
    <property type="match status" value="7"/>
</dbReference>
<proteinExistence type="predicted"/>
<gene>
    <name evidence="5" type="ORF">MCOR_17147</name>
</gene>
<dbReference type="CDD" id="cd00200">
    <property type="entry name" value="WD40"/>
    <property type="match status" value="1"/>
</dbReference>
<dbReference type="Pfam" id="PF12937">
    <property type="entry name" value="F-box-like"/>
    <property type="match status" value="1"/>
</dbReference>
<dbReference type="PROSITE" id="PS50181">
    <property type="entry name" value="FBOX"/>
    <property type="match status" value="1"/>
</dbReference>
<dbReference type="InterPro" id="IPR036047">
    <property type="entry name" value="F-box-like_dom_sf"/>
</dbReference>
<feature type="repeat" description="WD" evidence="3">
    <location>
        <begin position="337"/>
        <end position="376"/>
    </location>
</feature>
<feature type="repeat" description="WD" evidence="3">
    <location>
        <begin position="256"/>
        <end position="296"/>
    </location>
</feature>
<feature type="repeat" description="WD" evidence="3">
    <location>
        <begin position="377"/>
        <end position="407"/>
    </location>
</feature>
<dbReference type="PRINTS" id="PR00320">
    <property type="entry name" value="GPROTEINBRPT"/>
</dbReference>
<dbReference type="PROSITE" id="PS00678">
    <property type="entry name" value="WD_REPEATS_1"/>
    <property type="match status" value="2"/>
</dbReference>
<dbReference type="EMBL" id="CACVKT020003020">
    <property type="protein sequence ID" value="CAC5381249.1"/>
    <property type="molecule type" value="Genomic_DNA"/>
</dbReference>
<sequence>MSDFTTYLPPELIDKVLSYLNVKEIGFFSQVSVNWREASNRDSVWLHHCMKNGWMKYGISGSILHEEPSAKPTTNISGTSPHFDLYGEYLNEEPSAKPTTNVSGTSPHFNLYGEYLNEEPSAKPTTNVSGTSPHFDLYVPFDTRLSPICKWKHVYLRMYHLTRNWEKGRFFVSPTLRGHSQRVTAIDSNGTCLVSGSEDKTLVTWNMLTGSKIYTVHCHSDAVTAIKIQGHHIITGCADSAVRVFRIDNGDLEFSLFGHSGSVDHLGVSDHDYIISAGSDRTVRVWSSSERKLLRMFHAHTDEIECMHCCGHMILTCSWDKLMVLYHVENDNPIQVLEGHSEAVSCCQFDEYKVVSGSADSDLRIWETSSGYCTHVLEGHTGEVYCLVYNKHVIASGASDSTIRIWSHSGECQYVLTGHLGIVRCLYINDHRLVSGGDQKKIGIWNFKTGKLMNMVHRCPSLLHLMWVGETKIVTASPESTGTITIINFW</sequence>
<dbReference type="GO" id="GO:0043130">
    <property type="term" value="F:ubiquitin binding"/>
    <property type="evidence" value="ECO:0007669"/>
    <property type="project" value="TreeGrafter"/>
</dbReference>
<dbReference type="InterPro" id="IPR015943">
    <property type="entry name" value="WD40/YVTN_repeat-like_dom_sf"/>
</dbReference>
<feature type="domain" description="F-box" evidence="4">
    <location>
        <begin position="2"/>
        <end position="48"/>
    </location>
</feature>
<evidence type="ECO:0000256" key="2">
    <source>
        <dbReference type="ARBA" id="ARBA00022737"/>
    </source>
</evidence>
<name>A0A6J8BF03_MYTCO</name>
<protein>
    <submittedName>
        <fullName evidence="5">FBXW7</fullName>
    </submittedName>
</protein>
<accession>A0A6J8BF03</accession>
<dbReference type="GO" id="GO:0010992">
    <property type="term" value="P:ubiquitin recycling"/>
    <property type="evidence" value="ECO:0007669"/>
    <property type="project" value="TreeGrafter"/>
</dbReference>
<keyword evidence="1 3" id="KW-0853">WD repeat</keyword>
<dbReference type="PANTHER" id="PTHR19849">
    <property type="entry name" value="PHOSPHOLIPASE A-2-ACTIVATING PROTEIN"/>
    <property type="match status" value="1"/>
</dbReference>
<keyword evidence="2" id="KW-0677">Repeat</keyword>
<dbReference type="Gene3D" id="2.130.10.10">
    <property type="entry name" value="YVTN repeat-like/Quinoprotein amine dehydrogenase"/>
    <property type="match status" value="2"/>
</dbReference>
<keyword evidence="6" id="KW-1185">Reference proteome</keyword>
<dbReference type="SMART" id="SM00256">
    <property type="entry name" value="FBOX"/>
    <property type="match status" value="1"/>
</dbReference>
<dbReference type="InterPro" id="IPR001680">
    <property type="entry name" value="WD40_rpt"/>
</dbReference>
<evidence type="ECO:0000256" key="3">
    <source>
        <dbReference type="PROSITE-ProRule" id="PRU00221"/>
    </source>
</evidence>
<organism evidence="5 6">
    <name type="scientific">Mytilus coruscus</name>
    <name type="common">Sea mussel</name>
    <dbReference type="NCBI Taxonomy" id="42192"/>
    <lineage>
        <taxon>Eukaryota</taxon>
        <taxon>Metazoa</taxon>
        <taxon>Spiralia</taxon>
        <taxon>Lophotrochozoa</taxon>
        <taxon>Mollusca</taxon>
        <taxon>Bivalvia</taxon>
        <taxon>Autobranchia</taxon>
        <taxon>Pteriomorphia</taxon>
        <taxon>Mytilida</taxon>
        <taxon>Mytiloidea</taxon>
        <taxon>Mytilidae</taxon>
        <taxon>Mytilinae</taxon>
        <taxon>Mytilus</taxon>
    </lineage>
</organism>
<feature type="repeat" description="WD" evidence="3">
    <location>
        <begin position="176"/>
        <end position="215"/>
    </location>
</feature>
<evidence type="ECO:0000313" key="5">
    <source>
        <dbReference type="EMBL" id="CAC5381249.1"/>
    </source>
</evidence>
<dbReference type="AlphaFoldDB" id="A0A6J8BF03"/>
<evidence type="ECO:0000256" key="1">
    <source>
        <dbReference type="ARBA" id="ARBA00022574"/>
    </source>
</evidence>
<dbReference type="PROSITE" id="PS50082">
    <property type="entry name" value="WD_REPEATS_2"/>
    <property type="match status" value="5"/>
</dbReference>
<reference evidence="5 6" key="1">
    <citation type="submission" date="2020-06" db="EMBL/GenBank/DDBJ databases">
        <authorList>
            <person name="Li R."/>
            <person name="Bekaert M."/>
        </authorList>
    </citation>
    <scope>NUCLEOTIDE SEQUENCE [LARGE SCALE GENOMIC DNA]</scope>
    <source>
        <strain evidence="6">wild</strain>
    </source>
</reference>
<feature type="repeat" description="WD" evidence="3">
    <location>
        <begin position="416"/>
        <end position="455"/>
    </location>
</feature>
<evidence type="ECO:0000313" key="6">
    <source>
        <dbReference type="Proteomes" id="UP000507470"/>
    </source>
</evidence>
<dbReference type="SMART" id="SM00320">
    <property type="entry name" value="WD40"/>
    <property type="match status" value="7"/>
</dbReference>
<dbReference type="Proteomes" id="UP000507470">
    <property type="component" value="Unassembled WGS sequence"/>
</dbReference>
<dbReference type="GO" id="GO:0005737">
    <property type="term" value="C:cytoplasm"/>
    <property type="evidence" value="ECO:0007669"/>
    <property type="project" value="TreeGrafter"/>
</dbReference>
<dbReference type="InterPro" id="IPR036322">
    <property type="entry name" value="WD40_repeat_dom_sf"/>
</dbReference>